<dbReference type="EMBL" id="CM042042">
    <property type="protein sequence ID" value="KAI3703812.1"/>
    <property type="molecule type" value="Genomic_DNA"/>
</dbReference>
<keyword evidence="2" id="KW-1185">Reference proteome</keyword>
<accession>A0ACB9A1V1</accession>
<proteinExistence type="predicted"/>
<protein>
    <submittedName>
        <fullName evidence="1">Uncharacterized protein</fullName>
    </submittedName>
</protein>
<name>A0ACB9A1V1_9ASTR</name>
<organism evidence="1 2">
    <name type="scientific">Smallanthus sonchifolius</name>
    <dbReference type="NCBI Taxonomy" id="185202"/>
    <lineage>
        <taxon>Eukaryota</taxon>
        <taxon>Viridiplantae</taxon>
        <taxon>Streptophyta</taxon>
        <taxon>Embryophyta</taxon>
        <taxon>Tracheophyta</taxon>
        <taxon>Spermatophyta</taxon>
        <taxon>Magnoliopsida</taxon>
        <taxon>eudicotyledons</taxon>
        <taxon>Gunneridae</taxon>
        <taxon>Pentapetalae</taxon>
        <taxon>asterids</taxon>
        <taxon>campanulids</taxon>
        <taxon>Asterales</taxon>
        <taxon>Asteraceae</taxon>
        <taxon>Asteroideae</taxon>
        <taxon>Heliantheae alliance</taxon>
        <taxon>Millerieae</taxon>
        <taxon>Smallanthus</taxon>
    </lineage>
</organism>
<reference evidence="2" key="1">
    <citation type="journal article" date="2022" name="Mol. Ecol. Resour.">
        <title>The genomes of chicory, endive, great burdock and yacon provide insights into Asteraceae palaeo-polyploidization history and plant inulin production.</title>
        <authorList>
            <person name="Fan W."/>
            <person name="Wang S."/>
            <person name="Wang H."/>
            <person name="Wang A."/>
            <person name="Jiang F."/>
            <person name="Liu H."/>
            <person name="Zhao H."/>
            <person name="Xu D."/>
            <person name="Zhang Y."/>
        </authorList>
    </citation>
    <scope>NUCLEOTIDE SEQUENCE [LARGE SCALE GENOMIC DNA]</scope>
    <source>
        <strain evidence="2">cv. Yunnan</strain>
    </source>
</reference>
<dbReference type="Proteomes" id="UP001056120">
    <property type="component" value="Linkage Group LG25"/>
</dbReference>
<evidence type="ECO:0000313" key="2">
    <source>
        <dbReference type="Proteomes" id="UP001056120"/>
    </source>
</evidence>
<evidence type="ECO:0000313" key="1">
    <source>
        <dbReference type="EMBL" id="KAI3703812.1"/>
    </source>
</evidence>
<reference evidence="1 2" key="2">
    <citation type="journal article" date="2022" name="Mol. Ecol. Resour.">
        <title>The genomes of chicory, endive, great burdock and yacon provide insights into Asteraceae paleo-polyploidization history and plant inulin production.</title>
        <authorList>
            <person name="Fan W."/>
            <person name="Wang S."/>
            <person name="Wang H."/>
            <person name="Wang A."/>
            <person name="Jiang F."/>
            <person name="Liu H."/>
            <person name="Zhao H."/>
            <person name="Xu D."/>
            <person name="Zhang Y."/>
        </authorList>
    </citation>
    <scope>NUCLEOTIDE SEQUENCE [LARGE SCALE GENOMIC DNA]</scope>
    <source>
        <strain evidence="2">cv. Yunnan</strain>
        <tissue evidence="1">Leaves</tissue>
    </source>
</reference>
<comment type="caution">
    <text evidence="1">The sequence shown here is derived from an EMBL/GenBank/DDBJ whole genome shotgun (WGS) entry which is preliminary data.</text>
</comment>
<gene>
    <name evidence="1" type="ORF">L1987_74007</name>
</gene>
<sequence>MDGRFKITSIVFRFCPGSVLNFLLFGFRIQGLHIKSRREEIMDTIIEPSFNRVVMMGIQGFRLGLKKRSRKNWLFVFLIKMKIR</sequence>